<accession>A0ACC1IND5</accession>
<evidence type="ECO:0000313" key="1">
    <source>
        <dbReference type="EMBL" id="KAJ1897564.1"/>
    </source>
</evidence>
<sequence>MKFFISTIAAAAALLVSSALGSPVSRTTETSAQTNTTSMAELMSAKYNGPMNALDDNIAGCGVKNRYGAYYAAISEELYGKMDANGNSPMCNKCILIHGVKDVIVEVIGLCEGCDDSTLEISDKAMEDVVNGQSTMSDDLDWQFVNCPGF</sequence>
<name>A0ACC1IND5_9FUNG</name>
<dbReference type="Proteomes" id="UP001150581">
    <property type="component" value="Unassembled WGS sequence"/>
</dbReference>
<protein>
    <submittedName>
        <fullName evidence="1">Uncharacterized protein</fullName>
    </submittedName>
</protein>
<proteinExistence type="predicted"/>
<keyword evidence="2" id="KW-1185">Reference proteome</keyword>
<comment type="caution">
    <text evidence="1">The sequence shown here is derived from an EMBL/GenBank/DDBJ whole genome shotgun (WGS) entry which is preliminary data.</text>
</comment>
<organism evidence="1 2">
    <name type="scientific">Kickxella alabastrina</name>
    <dbReference type="NCBI Taxonomy" id="61397"/>
    <lineage>
        <taxon>Eukaryota</taxon>
        <taxon>Fungi</taxon>
        <taxon>Fungi incertae sedis</taxon>
        <taxon>Zoopagomycota</taxon>
        <taxon>Kickxellomycotina</taxon>
        <taxon>Kickxellomycetes</taxon>
        <taxon>Kickxellales</taxon>
        <taxon>Kickxellaceae</taxon>
        <taxon>Kickxella</taxon>
    </lineage>
</organism>
<gene>
    <name evidence="1" type="ORF">LPJ66_003291</name>
</gene>
<dbReference type="EMBL" id="JANBPG010000322">
    <property type="protein sequence ID" value="KAJ1897564.1"/>
    <property type="molecule type" value="Genomic_DNA"/>
</dbReference>
<evidence type="ECO:0000313" key="2">
    <source>
        <dbReference type="Proteomes" id="UP001150581"/>
    </source>
</evidence>
<reference evidence="1" key="1">
    <citation type="submission" date="2022-07" db="EMBL/GenBank/DDBJ databases">
        <title>Phylogenomic reconstructions and comparative analyses of Kickxellomycotina fungi.</title>
        <authorList>
            <person name="Reynolds N.K."/>
            <person name="Stajich J.E."/>
            <person name="Barry K."/>
            <person name="Grigoriev I.V."/>
            <person name="Crous P."/>
            <person name="Smith M.E."/>
        </authorList>
    </citation>
    <scope>NUCLEOTIDE SEQUENCE</scope>
    <source>
        <strain evidence="1">Benny 63K</strain>
    </source>
</reference>